<reference evidence="6 7" key="1">
    <citation type="submission" date="2015-12" db="EMBL/GenBank/DDBJ databases">
        <title>Draft genome of Thermovenabulum gondwanense isolated from a red thermophilic microbial mat colonisisng an outflow channel of a bore well.</title>
        <authorList>
            <person name="Patel B.K."/>
        </authorList>
    </citation>
    <scope>NUCLEOTIDE SEQUENCE [LARGE SCALE GENOMIC DNA]</scope>
    <source>
        <strain evidence="6 7">R270</strain>
    </source>
</reference>
<evidence type="ECO:0000259" key="5">
    <source>
        <dbReference type="Pfam" id="PF14689"/>
    </source>
</evidence>
<keyword evidence="3" id="KW-0418">Kinase</keyword>
<dbReference type="InterPro" id="IPR039506">
    <property type="entry name" value="SPOB_a"/>
</dbReference>
<comment type="caution">
    <text evidence="6">The sequence shown here is derived from an EMBL/GenBank/DDBJ whole genome shotgun (WGS) entry which is preliminary data.</text>
</comment>
<dbReference type="Gene3D" id="1.10.287.130">
    <property type="match status" value="1"/>
</dbReference>
<evidence type="ECO:0000313" key="7">
    <source>
        <dbReference type="Proteomes" id="UP000075737"/>
    </source>
</evidence>
<dbReference type="EMBL" id="LOHZ01000040">
    <property type="protein sequence ID" value="KYO64755.1"/>
    <property type="molecule type" value="Genomic_DNA"/>
</dbReference>
<dbReference type="AlphaFoldDB" id="A0A162MA03"/>
<accession>A0A162MA03</accession>
<keyword evidence="4" id="KW-0472">Membrane</keyword>
<organism evidence="6 7">
    <name type="scientific">Thermovenabulum gondwanense</name>
    <dbReference type="NCBI Taxonomy" id="520767"/>
    <lineage>
        <taxon>Bacteria</taxon>
        <taxon>Bacillati</taxon>
        <taxon>Bacillota</taxon>
        <taxon>Clostridia</taxon>
        <taxon>Thermosediminibacterales</taxon>
        <taxon>Thermosediminibacteraceae</taxon>
        <taxon>Thermovenabulum</taxon>
    </lineage>
</organism>
<dbReference type="RefSeq" id="WP_068748927.1">
    <property type="nucleotide sequence ID" value="NZ_LOHZ01000040.1"/>
</dbReference>
<keyword evidence="4" id="KW-0812">Transmembrane</keyword>
<evidence type="ECO:0000256" key="1">
    <source>
        <dbReference type="ARBA" id="ARBA00022553"/>
    </source>
</evidence>
<proteinExistence type="predicted"/>
<evidence type="ECO:0000256" key="4">
    <source>
        <dbReference type="SAM" id="Phobius"/>
    </source>
</evidence>
<feature type="transmembrane region" description="Helical" evidence="4">
    <location>
        <begin position="6"/>
        <end position="24"/>
    </location>
</feature>
<dbReference type="Pfam" id="PF14689">
    <property type="entry name" value="SPOB_a"/>
    <property type="match status" value="1"/>
</dbReference>
<keyword evidence="7" id="KW-1185">Reference proteome</keyword>
<evidence type="ECO:0000256" key="3">
    <source>
        <dbReference type="ARBA" id="ARBA00022777"/>
    </source>
</evidence>
<keyword evidence="1" id="KW-0597">Phosphoprotein</keyword>
<sequence length="164" mass="19741">MNIFIFCANLLLLFIFLFLLFLYYKEKKFYRQLIDKLIFLIRLVKHDLNNDFQLIYGYAQLSKPQKIIDYINCCKENYNFISNLKMVGDVRLLDCLLDMYFLAQKNRVSISLEIIEEMYKGKLDKKVYEEIKSRVQQIINNKELDEEKRIIVTIDKGNIGIREE</sequence>
<feature type="domain" description="SpoOB alpha-helical" evidence="5">
    <location>
        <begin position="34"/>
        <end position="76"/>
    </location>
</feature>
<name>A0A162MA03_9FIRM</name>
<dbReference type="Proteomes" id="UP000075737">
    <property type="component" value="Unassembled WGS sequence"/>
</dbReference>
<dbReference type="GO" id="GO:0000155">
    <property type="term" value="F:phosphorelay sensor kinase activity"/>
    <property type="evidence" value="ECO:0007669"/>
    <property type="project" value="InterPro"/>
</dbReference>
<dbReference type="InterPro" id="IPR016120">
    <property type="entry name" value="Sig_transdc_His_kin_SpoOB"/>
</dbReference>
<dbReference type="SUPFAM" id="SSF55890">
    <property type="entry name" value="Sporulation response regulatory protein Spo0B"/>
    <property type="match status" value="1"/>
</dbReference>
<evidence type="ECO:0000313" key="6">
    <source>
        <dbReference type="EMBL" id="KYO64755.1"/>
    </source>
</evidence>
<keyword evidence="4" id="KW-1133">Transmembrane helix</keyword>
<protein>
    <recommendedName>
        <fullName evidence="5">SpoOB alpha-helical domain-containing protein</fullName>
    </recommendedName>
</protein>
<dbReference type="STRING" id="520767.ATZ99_18130"/>
<evidence type="ECO:0000256" key="2">
    <source>
        <dbReference type="ARBA" id="ARBA00022679"/>
    </source>
</evidence>
<keyword evidence="2" id="KW-0808">Transferase</keyword>
<gene>
    <name evidence="6" type="ORF">ATZ99_18130</name>
</gene>